<protein>
    <submittedName>
        <fullName evidence="1">Uncharacterized protein</fullName>
    </submittedName>
</protein>
<dbReference type="EMBL" id="UOGA01000239">
    <property type="protein sequence ID" value="VAX23166.1"/>
    <property type="molecule type" value="Genomic_DNA"/>
</dbReference>
<name>A0A3B1BXW2_9ZZZZ</name>
<dbReference type="AlphaFoldDB" id="A0A3B1BXW2"/>
<reference evidence="1" key="1">
    <citation type="submission" date="2018-06" db="EMBL/GenBank/DDBJ databases">
        <authorList>
            <person name="Zhirakovskaya E."/>
        </authorList>
    </citation>
    <scope>NUCLEOTIDE SEQUENCE</scope>
</reference>
<sequence>MTKDLRFCLKIIKVEKDKAEHGFIASFFSWKKLCDIGNIGPRRKGDPRRFNVVTIVKLVA</sequence>
<accession>A0A3B1BXW2</accession>
<proteinExistence type="predicted"/>
<organism evidence="1">
    <name type="scientific">hydrothermal vent metagenome</name>
    <dbReference type="NCBI Taxonomy" id="652676"/>
    <lineage>
        <taxon>unclassified sequences</taxon>
        <taxon>metagenomes</taxon>
        <taxon>ecological metagenomes</taxon>
    </lineage>
</organism>
<gene>
    <name evidence="1" type="ORF">MNBD_NITROSPINAE04-655</name>
</gene>
<evidence type="ECO:0000313" key="1">
    <source>
        <dbReference type="EMBL" id="VAX23166.1"/>
    </source>
</evidence>